<dbReference type="OrthoDB" id="10254221at2759"/>
<dbReference type="SUPFAM" id="SSF51735">
    <property type="entry name" value="NAD(P)-binding Rossmann-fold domains"/>
    <property type="match status" value="1"/>
</dbReference>
<evidence type="ECO:0000259" key="3">
    <source>
        <dbReference type="Pfam" id="PF05368"/>
    </source>
</evidence>
<dbReference type="VEuPathDB" id="FungiDB:HMPREF1544_01902"/>
<evidence type="ECO:0000256" key="1">
    <source>
        <dbReference type="ARBA" id="ARBA00006328"/>
    </source>
</evidence>
<dbReference type="eggNOG" id="ENOG502RAF2">
    <property type="taxonomic scope" value="Eukaryota"/>
</dbReference>
<dbReference type="InterPro" id="IPR051164">
    <property type="entry name" value="NmrA-like_oxidored"/>
</dbReference>
<dbReference type="STRING" id="1220926.S2JRP5"/>
<gene>
    <name evidence="4" type="ORF">HMPREF1544_01902</name>
</gene>
<dbReference type="InParanoid" id="S2JRP5"/>
<dbReference type="InterPro" id="IPR008030">
    <property type="entry name" value="NmrA-like"/>
</dbReference>
<dbReference type="InterPro" id="IPR036291">
    <property type="entry name" value="NAD(P)-bd_dom_sf"/>
</dbReference>
<evidence type="ECO:0000313" key="5">
    <source>
        <dbReference type="Proteomes" id="UP000014254"/>
    </source>
</evidence>
<feature type="domain" description="NmrA-like" evidence="3">
    <location>
        <begin position="46"/>
        <end position="231"/>
    </location>
</feature>
<name>S2JRP5_MUCC1</name>
<sequence>MTQQQQQSNASRNVFVVTNCDSLVGYAMAYRCLEAMEKREEGPEISGHKLRLLCRSRSGYGLSRLEKMGAEVMEVNYKDEDKMRHCMKDVMCVMMIPEFSSDREKEAECLIKAAKHQHVEHMSMLSCIGVDRIHKSENNQQVSEYRNLEQICHIEKMVKEEFSGEKHCIVRFPMLYQLFYYLAPQIEGENRLPLPVEKNKKFTSLDLNDVVEGVYRLAKKQRERFAGRQIEEQFKKQVYEFTCPKPLNGEEMAREIGEGLGRHDLKFQHISESDIKKQLEHIKKDERFKERPDQRGDFKKGRDGFWSFPINKFIHESKIETMMEWWRLANKGQLDMHTDDLRHILDREPHSLKRYFEENRDQFKRFK</sequence>
<dbReference type="EMBL" id="KE123911">
    <property type="protein sequence ID" value="EPB91197.1"/>
    <property type="molecule type" value="Genomic_DNA"/>
</dbReference>
<organism evidence="4 5">
    <name type="scientific">Mucor circinelloides f. circinelloides (strain 1006PhL)</name>
    <name type="common">Mucormycosis agent</name>
    <name type="synonym">Calyptromyces circinelloides</name>
    <dbReference type="NCBI Taxonomy" id="1220926"/>
    <lineage>
        <taxon>Eukaryota</taxon>
        <taxon>Fungi</taxon>
        <taxon>Fungi incertae sedis</taxon>
        <taxon>Mucoromycota</taxon>
        <taxon>Mucoromycotina</taxon>
        <taxon>Mucoromycetes</taxon>
        <taxon>Mucorales</taxon>
        <taxon>Mucorineae</taxon>
        <taxon>Mucoraceae</taxon>
        <taxon>Mucor</taxon>
    </lineage>
</organism>
<keyword evidence="5" id="KW-1185">Reference proteome</keyword>
<dbReference type="AlphaFoldDB" id="S2JRP5"/>
<dbReference type="Proteomes" id="UP000014254">
    <property type="component" value="Unassembled WGS sequence"/>
</dbReference>
<dbReference type="PANTHER" id="PTHR42748">
    <property type="entry name" value="NITROGEN METABOLITE REPRESSION PROTEIN NMRA FAMILY MEMBER"/>
    <property type="match status" value="1"/>
</dbReference>
<dbReference type="PANTHER" id="PTHR42748:SF7">
    <property type="entry name" value="NMRA LIKE REDOX SENSOR 1-RELATED"/>
    <property type="match status" value="1"/>
</dbReference>
<dbReference type="Gene3D" id="3.40.50.720">
    <property type="entry name" value="NAD(P)-binding Rossmann-like Domain"/>
    <property type="match status" value="1"/>
</dbReference>
<dbReference type="OMA" id="QLFYYLA"/>
<protein>
    <recommendedName>
        <fullName evidence="3">NmrA-like domain-containing protein</fullName>
    </recommendedName>
</protein>
<dbReference type="Pfam" id="PF05368">
    <property type="entry name" value="NmrA"/>
    <property type="match status" value="1"/>
</dbReference>
<proteinExistence type="inferred from homology"/>
<evidence type="ECO:0000256" key="2">
    <source>
        <dbReference type="ARBA" id="ARBA00022857"/>
    </source>
</evidence>
<evidence type="ECO:0000313" key="4">
    <source>
        <dbReference type="EMBL" id="EPB91197.1"/>
    </source>
</evidence>
<accession>S2JRP5</accession>
<keyword evidence="2" id="KW-0521">NADP</keyword>
<comment type="similarity">
    <text evidence="1">Belongs to the NmrA-type oxidoreductase family.</text>
</comment>
<reference evidence="5" key="1">
    <citation type="submission" date="2013-05" db="EMBL/GenBank/DDBJ databases">
        <title>The Genome sequence of Mucor circinelloides f. circinelloides 1006PhL.</title>
        <authorList>
            <consortium name="The Broad Institute Genomics Platform"/>
            <person name="Cuomo C."/>
            <person name="Earl A."/>
            <person name="Findley K."/>
            <person name="Lee S.C."/>
            <person name="Walker B."/>
            <person name="Young S."/>
            <person name="Zeng Q."/>
            <person name="Gargeya S."/>
            <person name="Fitzgerald M."/>
            <person name="Haas B."/>
            <person name="Abouelleil A."/>
            <person name="Allen A.W."/>
            <person name="Alvarado L."/>
            <person name="Arachchi H.M."/>
            <person name="Berlin A.M."/>
            <person name="Chapman S.B."/>
            <person name="Gainer-Dewar J."/>
            <person name="Goldberg J."/>
            <person name="Griggs A."/>
            <person name="Gujja S."/>
            <person name="Hansen M."/>
            <person name="Howarth C."/>
            <person name="Imamovic A."/>
            <person name="Ireland A."/>
            <person name="Larimer J."/>
            <person name="McCowan C."/>
            <person name="Murphy C."/>
            <person name="Pearson M."/>
            <person name="Poon T.W."/>
            <person name="Priest M."/>
            <person name="Roberts A."/>
            <person name="Saif S."/>
            <person name="Shea T."/>
            <person name="Sisk P."/>
            <person name="Sykes S."/>
            <person name="Wortman J."/>
            <person name="Nusbaum C."/>
            <person name="Birren B."/>
        </authorList>
    </citation>
    <scope>NUCLEOTIDE SEQUENCE [LARGE SCALE GENOMIC DNA]</scope>
    <source>
        <strain evidence="5">1006PhL</strain>
    </source>
</reference>